<comment type="caution">
    <text evidence="4">The sequence shown here is derived from an EMBL/GenBank/DDBJ whole genome shotgun (WGS) entry which is preliminary data.</text>
</comment>
<feature type="compositionally biased region" description="Polar residues" evidence="1">
    <location>
        <begin position="252"/>
        <end position="277"/>
    </location>
</feature>
<name>A0ABQ8Q327_9AGAR</name>
<dbReference type="EMBL" id="MU790812">
    <property type="protein sequence ID" value="KAJ3992897.1"/>
    <property type="molecule type" value="Genomic_DNA"/>
</dbReference>
<evidence type="ECO:0000256" key="3">
    <source>
        <dbReference type="SAM" id="SignalP"/>
    </source>
</evidence>
<evidence type="ECO:0000313" key="4">
    <source>
        <dbReference type="EMBL" id="KAJ3992897.1"/>
    </source>
</evidence>
<evidence type="ECO:0000313" key="5">
    <source>
        <dbReference type="Proteomes" id="UP001163828"/>
    </source>
</evidence>
<keyword evidence="3" id="KW-0732">Signal</keyword>
<feature type="transmembrane region" description="Helical" evidence="2">
    <location>
        <begin position="150"/>
        <end position="173"/>
    </location>
</feature>
<reference evidence="4" key="1">
    <citation type="submission" date="2022-08" db="EMBL/GenBank/DDBJ databases">
        <authorList>
            <consortium name="DOE Joint Genome Institute"/>
            <person name="Min B."/>
            <person name="Riley R."/>
            <person name="Sierra-Patev S."/>
            <person name="Naranjo-Ortiz M."/>
            <person name="Looney B."/>
            <person name="Konkel Z."/>
            <person name="Slot J.C."/>
            <person name="Sakamoto Y."/>
            <person name="Steenwyk J.L."/>
            <person name="Rokas A."/>
            <person name="Carro J."/>
            <person name="Camarero S."/>
            <person name="Ferreira P."/>
            <person name="Molpeceres G."/>
            <person name="Ruiz-Duenas F.J."/>
            <person name="Serrano A."/>
            <person name="Henrissat B."/>
            <person name="Drula E."/>
            <person name="Hughes K.W."/>
            <person name="Mata J.L."/>
            <person name="Ishikawa N.K."/>
            <person name="Vargas-Isla R."/>
            <person name="Ushijima S."/>
            <person name="Smith C.A."/>
            <person name="Ahrendt S."/>
            <person name="Andreopoulos W."/>
            <person name="He G."/>
            <person name="Labutti K."/>
            <person name="Lipzen A."/>
            <person name="Ng V."/>
            <person name="Sandor L."/>
            <person name="Barry K."/>
            <person name="Martinez A.T."/>
            <person name="Xiao Y."/>
            <person name="Gibbons J.G."/>
            <person name="Terashima K."/>
            <person name="Hibbett D.S."/>
            <person name="Grigoriev I.V."/>
        </authorList>
    </citation>
    <scope>NUCLEOTIDE SEQUENCE</scope>
    <source>
        <strain evidence="4">TFB10827</strain>
    </source>
</reference>
<evidence type="ECO:0000256" key="2">
    <source>
        <dbReference type="SAM" id="Phobius"/>
    </source>
</evidence>
<feature type="region of interest" description="Disordered" evidence="1">
    <location>
        <begin position="244"/>
        <end position="284"/>
    </location>
</feature>
<gene>
    <name evidence="4" type="ORF">F5050DRAFT_840834</name>
</gene>
<feature type="signal peptide" evidence="3">
    <location>
        <begin position="1"/>
        <end position="17"/>
    </location>
</feature>
<accession>A0ABQ8Q327</accession>
<keyword evidence="2" id="KW-0812">Transmembrane</keyword>
<organism evidence="4 5">
    <name type="scientific">Lentinula boryana</name>
    <dbReference type="NCBI Taxonomy" id="40481"/>
    <lineage>
        <taxon>Eukaryota</taxon>
        <taxon>Fungi</taxon>
        <taxon>Dikarya</taxon>
        <taxon>Basidiomycota</taxon>
        <taxon>Agaricomycotina</taxon>
        <taxon>Agaricomycetes</taxon>
        <taxon>Agaricomycetidae</taxon>
        <taxon>Agaricales</taxon>
        <taxon>Marasmiineae</taxon>
        <taxon>Omphalotaceae</taxon>
        <taxon>Lentinula</taxon>
    </lineage>
</organism>
<dbReference type="Proteomes" id="UP001163828">
    <property type="component" value="Unassembled WGS sequence"/>
</dbReference>
<keyword evidence="5" id="KW-1185">Reference proteome</keyword>
<protein>
    <submittedName>
        <fullName evidence="4">Uncharacterized protein</fullName>
    </submittedName>
</protein>
<keyword evidence="2" id="KW-1133">Transmembrane helix</keyword>
<sequence>MNFFLLLWLTIFLTLRAETARGKIHIEAAKHITAGLNTTILWTRNETDPTAFAVATLRNGESSELMVVHTAKSETKGHLSFVFNKSGKFQLVALEHKDQSNATEVINMHKTNSTLFKSKQFKVEDLSSSPSNSPSASATSTVAPHSQIPVILAVCLGTVLLAVIALFLIYYVLHRRHRRSSPKILDDRYAFSPPPKSTHSRSWLLRSVWDSPTAQTSSISLQNQGNNAVESSWPDTLNFYHTPRSPPKAFAKNTSSSRAAGGTEVSNHTETSLSSMHFSPKTERQMEIEERIEELQGKLALLQQSIRTPRGRQDSRTLINMTHNMRIGKWRNQIEKLQEHMGSDWALERTDVIPKGLYGPESI</sequence>
<feature type="chain" id="PRO_5046379921" evidence="3">
    <location>
        <begin position="18"/>
        <end position="363"/>
    </location>
</feature>
<keyword evidence="2" id="KW-0472">Membrane</keyword>
<proteinExistence type="predicted"/>
<evidence type="ECO:0000256" key="1">
    <source>
        <dbReference type="SAM" id="MobiDB-lite"/>
    </source>
</evidence>